<dbReference type="Proteomes" id="UP000179245">
    <property type="component" value="Unassembled WGS sequence"/>
</dbReference>
<comment type="caution">
    <text evidence="15">The sequence shown here is derived from an EMBL/GenBank/DDBJ whole genome shotgun (WGS) entry which is preliminary data.</text>
</comment>
<evidence type="ECO:0000259" key="14">
    <source>
        <dbReference type="PROSITE" id="PS50862"/>
    </source>
</evidence>
<dbReference type="PROSITE" id="PS50862">
    <property type="entry name" value="AA_TRNA_LIGASE_II"/>
    <property type="match status" value="1"/>
</dbReference>
<dbReference type="GO" id="GO:0005524">
    <property type="term" value="F:ATP binding"/>
    <property type="evidence" value="ECO:0007669"/>
    <property type="project" value="UniProtKB-UniRule"/>
</dbReference>
<dbReference type="SMART" id="SM00863">
    <property type="entry name" value="tRNA_SAD"/>
    <property type="match status" value="1"/>
</dbReference>
<evidence type="ECO:0000256" key="10">
    <source>
        <dbReference type="ARBA" id="ARBA00022917"/>
    </source>
</evidence>
<dbReference type="InterPro" id="IPR006195">
    <property type="entry name" value="aa-tRNA-synth_II"/>
</dbReference>
<dbReference type="FunFam" id="3.30.980.10:FF:000005">
    <property type="entry name" value="Threonyl-tRNA synthetase, mitochondrial"/>
    <property type="match status" value="1"/>
</dbReference>
<keyword evidence="11 13" id="KW-0030">Aminoacyl-tRNA synthetase</keyword>
<dbReference type="GO" id="GO:0005737">
    <property type="term" value="C:cytoplasm"/>
    <property type="evidence" value="ECO:0007669"/>
    <property type="project" value="UniProtKB-SubCell"/>
</dbReference>
<dbReference type="STRING" id="1802443.A2117_01620"/>
<dbReference type="InterPro" id="IPR045864">
    <property type="entry name" value="aa-tRNA-synth_II/BPL/LPL"/>
</dbReference>
<keyword evidence="2 13" id="KW-0963">Cytoplasm</keyword>
<dbReference type="InterPro" id="IPR004154">
    <property type="entry name" value="Anticodon-bd"/>
</dbReference>
<keyword evidence="8 13" id="KW-0067">ATP-binding</keyword>
<dbReference type="Pfam" id="PF07973">
    <property type="entry name" value="tRNA_SAD"/>
    <property type="match status" value="1"/>
</dbReference>
<dbReference type="Gene3D" id="3.30.54.20">
    <property type="match status" value="1"/>
</dbReference>
<keyword evidence="5 13" id="KW-0479">Metal-binding</keyword>
<dbReference type="CDD" id="cd00860">
    <property type="entry name" value="ThrRS_anticodon"/>
    <property type="match status" value="1"/>
</dbReference>
<evidence type="ECO:0000256" key="12">
    <source>
        <dbReference type="ARBA" id="ARBA00049515"/>
    </source>
</evidence>
<protein>
    <recommendedName>
        <fullName evidence="13">Threonine--tRNA ligase</fullName>
        <ecNumber evidence="13">6.1.1.3</ecNumber>
    </recommendedName>
    <alternativeName>
        <fullName evidence="13">Threonyl-tRNA synthetase</fullName>
        <shortName evidence="13">ThrRS</shortName>
    </alternativeName>
</protein>
<evidence type="ECO:0000256" key="5">
    <source>
        <dbReference type="ARBA" id="ARBA00022723"/>
    </source>
</evidence>
<dbReference type="FunFam" id="3.30.930.10:FF:000002">
    <property type="entry name" value="Threonine--tRNA ligase"/>
    <property type="match status" value="1"/>
</dbReference>
<dbReference type="PANTHER" id="PTHR11451">
    <property type="entry name" value="THREONINE-TRNA LIGASE"/>
    <property type="match status" value="1"/>
</dbReference>
<evidence type="ECO:0000256" key="3">
    <source>
        <dbReference type="ARBA" id="ARBA00022555"/>
    </source>
</evidence>
<feature type="binding site" evidence="13">
    <location>
        <position position="289"/>
    </location>
    <ligand>
        <name>Zn(2+)</name>
        <dbReference type="ChEBI" id="CHEBI:29105"/>
        <note>catalytic</note>
    </ligand>
</feature>
<evidence type="ECO:0000313" key="16">
    <source>
        <dbReference type="Proteomes" id="UP000179245"/>
    </source>
</evidence>
<dbReference type="InterPro" id="IPR047246">
    <property type="entry name" value="ThrRS_anticodon"/>
</dbReference>
<comment type="catalytic activity">
    <reaction evidence="12 13">
        <text>tRNA(Thr) + L-threonine + ATP = L-threonyl-tRNA(Thr) + AMP + diphosphate + H(+)</text>
        <dbReference type="Rhea" id="RHEA:24624"/>
        <dbReference type="Rhea" id="RHEA-COMP:9670"/>
        <dbReference type="Rhea" id="RHEA-COMP:9704"/>
        <dbReference type="ChEBI" id="CHEBI:15378"/>
        <dbReference type="ChEBI" id="CHEBI:30616"/>
        <dbReference type="ChEBI" id="CHEBI:33019"/>
        <dbReference type="ChEBI" id="CHEBI:57926"/>
        <dbReference type="ChEBI" id="CHEBI:78442"/>
        <dbReference type="ChEBI" id="CHEBI:78534"/>
        <dbReference type="ChEBI" id="CHEBI:456215"/>
        <dbReference type="EC" id="6.1.1.3"/>
    </reaction>
</comment>
<dbReference type="GO" id="GO:0006435">
    <property type="term" value="P:threonyl-tRNA aminoacylation"/>
    <property type="evidence" value="ECO:0007669"/>
    <property type="project" value="UniProtKB-UniRule"/>
</dbReference>
<comment type="similarity">
    <text evidence="1 13">Belongs to the class-II aminoacyl-tRNA synthetase family.</text>
</comment>
<evidence type="ECO:0000256" key="4">
    <source>
        <dbReference type="ARBA" id="ARBA00022598"/>
    </source>
</evidence>
<dbReference type="GO" id="GO:0000049">
    <property type="term" value="F:tRNA binding"/>
    <property type="evidence" value="ECO:0007669"/>
    <property type="project" value="UniProtKB-KW"/>
</dbReference>
<dbReference type="AlphaFoldDB" id="A0A1G2QN43"/>
<evidence type="ECO:0000256" key="7">
    <source>
        <dbReference type="ARBA" id="ARBA00022833"/>
    </source>
</evidence>
<comment type="subcellular location">
    <subcellularLocation>
        <location evidence="13">Cytoplasm</location>
    </subcellularLocation>
</comment>
<keyword evidence="6 13" id="KW-0547">Nucleotide-binding</keyword>
<evidence type="ECO:0000256" key="2">
    <source>
        <dbReference type="ARBA" id="ARBA00022490"/>
    </source>
</evidence>
<dbReference type="SUPFAM" id="SSF55681">
    <property type="entry name" value="Class II aaRS and biotin synthetases"/>
    <property type="match status" value="1"/>
</dbReference>
<evidence type="ECO:0000256" key="1">
    <source>
        <dbReference type="ARBA" id="ARBA00008226"/>
    </source>
</evidence>
<comment type="caution">
    <text evidence="13">Lacks conserved residue(s) required for the propagation of feature annotation.</text>
</comment>
<dbReference type="InterPro" id="IPR012947">
    <property type="entry name" value="tRNA_SAD"/>
</dbReference>
<evidence type="ECO:0000256" key="8">
    <source>
        <dbReference type="ARBA" id="ARBA00022840"/>
    </source>
</evidence>
<accession>A0A1G2QN43</accession>
<dbReference type="InterPro" id="IPR033728">
    <property type="entry name" value="ThrRS_core"/>
</dbReference>
<dbReference type="GO" id="GO:0046872">
    <property type="term" value="F:metal ion binding"/>
    <property type="evidence" value="ECO:0007669"/>
    <property type="project" value="UniProtKB-KW"/>
</dbReference>
<keyword evidence="7 13" id="KW-0862">Zinc</keyword>
<evidence type="ECO:0000256" key="11">
    <source>
        <dbReference type="ARBA" id="ARBA00023146"/>
    </source>
</evidence>
<comment type="cofactor">
    <cofactor evidence="13">
        <name>Zn(2+)</name>
        <dbReference type="ChEBI" id="CHEBI:29105"/>
    </cofactor>
    <text evidence="13">Binds 1 zinc ion per subunit.</text>
</comment>
<evidence type="ECO:0000256" key="6">
    <source>
        <dbReference type="ARBA" id="ARBA00022741"/>
    </source>
</evidence>
<evidence type="ECO:0000313" key="15">
    <source>
        <dbReference type="EMBL" id="OHA61847.1"/>
    </source>
</evidence>
<feature type="domain" description="Aminoacyl-transfer RNA synthetases class-II family profile" evidence="14">
    <location>
        <begin position="225"/>
        <end position="491"/>
    </location>
</feature>
<dbReference type="HAMAP" id="MF_00184">
    <property type="entry name" value="Thr_tRNA_synth"/>
    <property type="match status" value="1"/>
</dbReference>
<comment type="subunit">
    <text evidence="13">Homodimer.</text>
</comment>
<dbReference type="SUPFAM" id="SSF52954">
    <property type="entry name" value="Class II aaRS ABD-related"/>
    <property type="match status" value="1"/>
</dbReference>
<dbReference type="EC" id="6.1.1.3" evidence="13"/>
<gene>
    <name evidence="13" type="primary">thrS</name>
    <name evidence="15" type="ORF">A2117_01620</name>
</gene>
<organism evidence="15 16">
    <name type="scientific">Candidatus Wildermuthbacteria bacterium GWA2_46_15</name>
    <dbReference type="NCBI Taxonomy" id="1802443"/>
    <lineage>
        <taxon>Bacteria</taxon>
        <taxon>Candidatus Wildermuthiibacteriota</taxon>
    </lineage>
</organism>
<keyword evidence="9 13" id="KW-0694">RNA-binding</keyword>
<name>A0A1G2QN43_9BACT</name>
<dbReference type="InterPro" id="IPR002320">
    <property type="entry name" value="Thr-tRNA-ligase_IIa"/>
</dbReference>
<keyword evidence="3 13" id="KW-0820">tRNA-binding</keyword>
<dbReference type="Gene3D" id="3.30.930.10">
    <property type="entry name" value="Bira Bifunctional Protein, Domain 2"/>
    <property type="match status" value="1"/>
</dbReference>
<sequence length="596" mass="68842">MRKAPKIVGNPAESLRKMRHSCEHVLTQAMLRLWPGIKMAMGPATEDGFYFDFDPEPAGEGQVHKISETDFLKIEAEMAKIVKADLPIRKKTLTIAEARKLFKGNEYKQEWLDGIKQKKQKPTIYWTGKEFVDLCAGPHVKRTGGIGAFKLLSIAGAYWHGSEKNKMLTRIYGTCFASQKELDNYLFVLEQAKKRDHRKLGRELELFTINDEVGQGLTIWLPKGSTIRREMENFQIEEQIKLGYQHVYSPHIGQKSLWVKSGHWDLYREKMYSPMDVEGTEYLIKPMTCPMHIQSYKFKPRSYRDLPYRIAEIASVYRYEQSGELSGLLRVRAFTQDDAHVFCTPDQAIDEFLSVFNFIKKLYGVFGMKDYRVRLGIRSRKEKYLGNDNMWKRAEEKAIAALKESKTPYFVSEGDAAFYGPKADFLVKDALGREWQCGTVQVDFMLPERFELKYTDKDGEEKTPVMIHRAPLGSLERWLAILIENYEGAFPVWLSPVQAWVIPIASRHIPSAQKVLNTLRAEGLRVELKDENETVGKKIREGEMQKIPYLLIIGDREEKAKTVSLRQRKKGDLGALKLAEFITKIKKEIEQKMKEI</sequence>
<dbReference type="PANTHER" id="PTHR11451:SF44">
    <property type="entry name" value="THREONINE--TRNA LIGASE, CHLOROPLASTIC_MITOCHONDRIAL 2"/>
    <property type="match status" value="1"/>
</dbReference>
<dbReference type="FunFam" id="3.40.50.800:FF:000001">
    <property type="entry name" value="Threonine--tRNA ligase"/>
    <property type="match status" value="1"/>
</dbReference>
<dbReference type="CDD" id="cd00771">
    <property type="entry name" value="ThrRS_core"/>
    <property type="match status" value="1"/>
</dbReference>
<feature type="binding site" evidence="13">
    <location>
        <position position="340"/>
    </location>
    <ligand>
        <name>Zn(2+)</name>
        <dbReference type="ChEBI" id="CHEBI:29105"/>
        <note>catalytic</note>
    </ligand>
</feature>
<dbReference type="InterPro" id="IPR036621">
    <property type="entry name" value="Anticodon-bd_dom_sf"/>
</dbReference>
<dbReference type="EMBL" id="MHTO01000027">
    <property type="protein sequence ID" value="OHA61847.1"/>
    <property type="molecule type" value="Genomic_DNA"/>
</dbReference>
<dbReference type="Pfam" id="PF03129">
    <property type="entry name" value="HGTP_anticodon"/>
    <property type="match status" value="1"/>
</dbReference>
<reference evidence="15 16" key="1">
    <citation type="journal article" date="2016" name="Nat. Commun.">
        <title>Thousands of microbial genomes shed light on interconnected biogeochemical processes in an aquifer system.</title>
        <authorList>
            <person name="Anantharaman K."/>
            <person name="Brown C.T."/>
            <person name="Hug L.A."/>
            <person name="Sharon I."/>
            <person name="Castelle C.J."/>
            <person name="Probst A.J."/>
            <person name="Thomas B.C."/>
            <person name="Singh A."/>
            <person name="Wilkins M.J."/>
            <person name="Karaoz U."/>
            <person name="Brodie E.L."/>
            <person name="Williams K.H."/>
            <person name="Hubbard S.S."/>
            <person name="Banfield J.F."/>
        </authorList>
    </citation>
    <scope>NUCLEOTIDE SEQUENCE [LARGE SCALE GENOMIC DNA]</scope>
</reference>
<dbReference type="PRINTS" id="PR01047">
    <property type="entry name" value="TRNASYNTHTHR"/>
</dbReference>
<dbReference type="InterPro" id="IPR018163">
    <property type="entry name" value="Thr/Ala-tRNA-synth_IIc_edit"/>
</dbReference>
<proteinExistence type="inferred from homology"/>
<keyword evidence="10 13" id="KW-0648">Protein biosynthesis</keyword>
<feature type="binding site" evidence="13">
    <location>
        <position position="468"/>
    </location>
    <ligand>
        <name>Zn(2+)</name>
        <dbReference type="ChEBI" id="CHEBI:29105"/>
        <note>catalytic</note>
    </ligand>
</feature>
<dbReference type="Gene3D" id="3.30.980.10">
    <property type="entry name" value="Threonyl-trna Synthetase, Chain A, domain 2"/>
    <property type="match status" value="1"/>
</dbReference>
<dbReference type="Gene3D" id="3.40.50.800">
    <property type="entry name" value="Anticodon-binding domain"/>
    <property type="match status" value="1"/>
</dbReference>
<dbReference type="Pfam" id="PF00587">
    <property type="entry name" value="tRNA-synt_2b"/>
    <property type="match status" value="1"/>
</dbReference>
<evidence type="ECO:0000256" key="9">
    <source>
        <dbReference type="ARBA" id="ARBA00022884"/>
    </source>
</evidence>
<dbReference type="SUPFAM" id="SSF55186">
    <property type="entry name" value="ThrRS/AlaRS common domain"/>
    <property type="match status" value="1"/>
</dbReference>
<dbReference type="NCBIfam" id="TIGR00418">
    <property type="entry name" value="thrS"/>
    <property type="match status" value="1"/>
</dbReference>
<evidence type="ECO:0000256" key="13">
    <source>
        <dbReference type="HAMAP-Rule" id="MF_00184"/>
    </source>
</evidence>
<dbReference type="GO" id="GO:0004829">
    <property type="term" value="F:threonine-tRNA ligase activity"/>
    <property type="evidence" value="ECO:0007669"/>
    <property type="project" value="UniProtKB-UniRule"/>
</dbReference>
<keyword evidence="4 13" id="KW-0436">Ligase</keyword>
<dbReference type="InterPro" id="IPR002314">
    <property type="entry name" value="aa-tRNA-synt_IIb"/>
</dbReference>